<dbReference type="PANTHER" id="PTHR11802:SF314">
    <property type="entry name" value="CARBOXYPEPTIDASE"/>
    <property type="match status" value="1"/>
</dbReference>
<keyword evidence="2" id="KW-0645">Protease</keyword>
<dbReference type="Gene3D" id="3.40.50.1820">
    <property type="entry name" value="alpha/beta hydrolase"/>
    <property type="match status" value="1"/>
</dbReference>
<evidence type="ECO:0000256" key="2">
    <source>
        <dbReference type="RuleBase" id="RU361156"/>
    </source>
</evidence>
<organism evidence="3 4">
    <name type="scientific">Digitaria exilis</name>
    <dbReference type="NCBI Taxonomy" id="1010633"/>
    <lineage>
        <taxon>Eukaryota</taxon>
        <taxon>Viridiplantae</taxon>
        <taxon>Streptophyta</taxon>
        <taxon>Embryophyta</taxon>
        <taxon>Tracheophyta</taxon>
        <taxon>Spermatophyta</taxon>
        <taxon>Magnoliopsida</taxon>
        <taxon>Liliopsida</taxon>
        <taxon>Poales</taxon>
        <taxon>Poaceae</taxon>
        <taxon>PACMAD clade</taxon>
        <taxon>Panicoideae</taxon>
        <taxon>Panicodae</taxon>
        <taxon>Paniceae</taxon>
        <taxon>Anthephorinae</taxon>
        <taxon>Digitaria</taxon>
    </lineage>
</organism>
<evidence type="ECO:0000313" key="4">
    <source>
        <dbReference type="Proteomes" id="UP000636709"/>
    </source>
</evidence>
<reference evidence="3" key="1">
    <citation type="submission" date="2020-07" db="EMBL/GenBank/DDBJ databases">
        <title>Genome sequence and genetic diversity analysis of an under-domesticated orphan crop, white fonio (Digitaria exilis).</title>
        <authorList>
            <person name="Bennetzen J.L."/>
            <person name="Chen S."/>
            <person name="Ma X."/>
            <person name="Wang X."/>
            <person name="Yssel A.E.J."/>
            <person name="Chaluvadi S.R."/>
            <person name="Johnson M."/>
            <person name="Gangashetty P."/>
            <person name="Hamidou F."/>
            <person name="Sanogo M.D."/>
            <person name="Zwaenepoel A."/>
            <person name="Wallace J."/>
            <person name="Van De Peer Y."/>
            <person name="Van Deynze A."/>
        </authorList>
    </citation>
    <scope>NUCLEOTIDE SEQUENCE</scope>
    <source>
        <tissue evidence="3">Leaves</tissue>
    </source>
</reference>
<feature type="signal peptide" evidence="2">
    <location>
        <begin position="1"/>
        <end position="21"/>
    </location>
</feature>
<dbReference type="Pfam" id="PF00450">
    <property type="entry name" value="Peptidase_S10"/>
    <property type="match status" value="1"/>
</dbReference>
<keyword evidence="2" id="KW-0378">Hydrolase</keyword>
<dbReference type="PANTHER" id="PTHR11802">
    <property type="entry name" value="SERINE PROTEASE FAMILY S10 SERINE CARBOXYPEPTIDASE"/>
    <property type="match status" value="1"/>
</dbReference>
<gene>
    <name evidence="3" type="ORF">HU200_012628</name>
</gene>
<keyword evidence="4" id="KW-1185">Reference proteome</keyword>
<keyword evidence="2" id="KW-0732">Signal</keyword>
<dbReference type="GO" id="GO:0004185">
    <property type="term" value="F:serine-type carboxypeptidase activity"/>
    <property type="evidence" value="ECO:0007669"/>
    <property type="project" value="UniProtKB-UniRule"/>
</dbReference>
<dbReference type="InterPro" id="IPR001563">
    <property type="entry name" value="Peptidase_S10"/>
</dbReference>
<evidence type="ECO:0000256" key="1">
    <source>
        <dbReference type="ARBA" id="ARBA00009431"/>
    </source>
</evidence>
<dbReference type="AlphaFoldDB" id="A0A835KKC9"/>
<dbReference type="PROSITE" id="PS00131">
    <property type="entry name" value="CARBOXYPEPT_SER_SER"/>
    <property type="match status" value="1"/>
</dbReference>
<dbReference type="PRINTS" id="PR00724">
    <property type="entry name" value="CRBOXYPTASEC"/>
</dbReference>
<feature type="chain" id="PRO_5033092516" description="Carboxypeptidase" evidence="2">
    <location>
        <begin position="22"/>
        <end position="286"/>
    </location>
</feature>
<dbReference type="EMBL" id="JACEFO010001035">
    <property type="protein sequence ID" value="KAF8749610.1"/>
    <property type="molecule type" value="Genomic_DNA"/>
</dbReference>
<evidence type="ECO:0000313" key="3">
    <source>
        <dbReference type="EMBL" id="KAF8749610.1"/>
    </source>
</evidence>
<sequence>MDTRGVALLCLLCIVFPSAAANRPWPTVLWLSSICSGSAVGHGNFLEIGPLDVNLKPRQWTWLKVADLLFVDAPVGVGFSYPKSPGMLVTTDDQAVEDLAALVEALLEDELPTLRHSPLYIVGESYGGKFAAMLGVILSRGIRKGTLKLTLGGVVLGDAWISPADYSASYGKLLHYVSRLNDNTVADVNKMGVMVKEQMMAEKYAKARQTFTDQLDLIESQFADMSMDNFLLDTGMYPVLTISNLKANSSSQRSNQKSGLAPNKTIVQGMNGPIKKKFRLIPKGLI</sequence>
<name>A0A835KKC9_9POAL</name>
<comment type="caution">
    <text evidence="3">The sequence shown here is derived from an EMBL/GenBank/DDBJ whole genome shotgun (WGS) entry which is preliminary data.</text>
</comment>
<dbReference type="InterPro" id="IPR018202">
    <property type="entry name" value="Ser_caboxypep_ser_AS"/>
</dbReference>
<dbReference type="InterPro" id="IPR029058">
    <property type="entry name" value="AB_hydrolase_fold"/>
</dbReference>
<dbReference type="SUPFAM" id="SSF53474">
    <property type="entry name" value="alpha/beta-Hydrolases"/>
    <property type="match status" value="1"/>
</dbReference>
<proteinExistence type="inferred from homology"/>
<accession>A0A835KKC9</accession>
<dbReference type="Proteomes" id="UP000636709">
    <property type="component" value="Unassembled WGS sequence"/>
</dbReference>
<keyword evidence="2" id="KW-0121">Carboxypeptidase</keyword>
<comment type="similarity">
    <text evidence="1 2">Belongs to the peptidase S10 family.</text>
</comment>
<dbReference type="OrthoDB" id="664755at2759"/>
<protein>
    <recommendedName>
        <fullName evidence="2">Carboxypeptidase</fullName>
        <ecNumber evidence="2">3.4.16.-</ecNumber>
    </recommendedName>
</protein>
<dbReference type="GO" id="GO:0006508">
    <property type="term" value="P:proteolysis"/>
    <property type="evidence" value="ECO:0007669"/>
    <property type="project" value="UniProtKB-KW"/>
</dbReference>
<dbReference type="EC" id="3.4.16.-" evidence="2"/>